<reference evidence="2" key="1">
    <citation type="submission" date="2018-07" db="EMBL/GenBank/DDBJ databases">
        <authorList>
            <person name="Quirk P.G."/>
            <person name="Krulwich T.A."/>
        </authorList>
    </citation>
    <scope>NUCLEOTIDE SEQUENCE</scope>
    <source>
        <strain evidence="2">96224</strain>
    </source>
</reference>
<gene>
    <name evidence="2" type="ORF">BGT96224V2_LOCUS4329</name>
</gene>
<feature type="transmembrane region" description="Helical" evidence="1">
    <location>
        <begin position="30"/>
        <end position="47"/>
    </location>
</feature>
<keyword evidence="1" id="KW-1133">Transmembrane helix</keyword>
<dbReference type="AlphaFoldDB" id="A0A381LBT7"/>
<feature type="transmembrane region" description="Helical" evidence="1">
    <location>
        <begin position="62"/>
        <end position="83"/>
    </location>
</feature>
<evidence type="ECO:0000256" key="1">
    <source>
        <dbReference type="SAM" id="Phobius"/>
    </source>
</evidence>
<protein>
    <submittedName>
        <fullName evidence="2">Bgt_avrF2_3</fullName>
    </submittedName>
</protein>
<name>A0A381LBT7_BLUGR</name>
<accession>A0A381LBT7</accession>
<organism evidence="2">
    <name type="scientific">Blumeria graminis f. sp. tritici 96224</name>
    <dbReference type="NCBI Taxonomy" id="1268274"/>
    <lineage>
        <taxon>Eukaryota</taxon>
        <taxon>Fungi</taxon>
        <taxon>Dikarya</taxon>
        <taxon>Ascomycota</taxon>
        <taxon>Pezizomycotina</taxon>
        <taxon>Leotiomycetes</taxon>
        <taxon>Erysiphales</taxon>
        <taxon>Erysiphaceae</taxon>
        <taxon>Blumeria</taxon>
    </lineage>
</organism>
<sequence length="88" mass="10083">MVATFGSSDFASLESTLTRLRDNSFRGSRLICWMTVNFLAIACSFYIKNILAKRNSYFDCNIHIYTSWGLIFNYVGSFVIKIIRCVCS</sequence>
<keyword evidence="1" id="KW-0812">Transmembrane</keyword>
<dbReference type="EMBL" id="UIGY01000111">
    <property type="protein sequence ID" value="SUZ11087.1"/>
    <property type="molecule type" value="Genomic_DNA"/>
</dbReference>
<proteinExistence type="predicted"/>
<keyword evidence="1" id="KW-0472">Membrane</keyword>
<evidence type="ECO:0000313" key="2">
    <source>
        <dbReference type="EMBL" id="SUZ11087.1"/>
    </source>
</evidence>